<dbReference type="InterPro" id="IPR011604">
    <property type="entry name" value="PDDEXK-like_dom_sf"/>
</dbReference>
<dbReference type="EMBL" id="BAAAEW010000006">
    <property type="protein sequence ID" value="GAA0745907.1"/>
    <property type="molecule type" value="Genomic_DNA"/>
</dbReference>
<protein>
    <recommendedName>
        <fullName evidence="15">RecBCD enzyme subunit RecB</fullName>
        <ecNumber evidence="15">3.1.11.5</ecNumber>
        <ecNumber evidence="15">5.6.2.4</ecNumber>
    </recommendedName>
    <alternativeName>
        <fullName evidence="15">DNA 3'-5' helicase subunit RecB</fullName>
    </alternativeName>
    <alternativeName>
        <fullName evidence="15">Exonuclease V subunit RecB</fullName>
        <shortName evidence="15">ExoV subunit RecB</shortName>
    </alternativeName>
    <alternativeName>
        <fullName evidence="15">Helicase/nuclease RecBCD subunit RecB</fullName>
    </alternativeName>
</protein>
<evidence type="ECO:0000256" key="14">
    <source>
        <dbReference type="ARBA" id="ARBA00048988"/>
    </source>
</evidence>
<evidence type="ECO:0000256" key="9">
    <source>
        <dbReference type="ARBA" id="ARBA00022842"/>
    </source>
</evidence>
<evidence type="ECO:0000256" key="6">
    <source>
        <dbReference type="ARBA" id="ARBA00022806"/>
    </source>
</evidence>
<comment type="cofactor">
    <cofactor evidence="15">
        <name>Mg(2+)</name>
        <dbReference type="ChEBI" id="CHEBI:18420"/>
    </cofactor>
    <text evidence="15">Binds 1 Mg(2+) ion per subunit.</text>
</comment>
<keyword evidence="10 15" id="KW-0238">DNA-binding</keyword>
<dbReference type="EC" id="3.1.11.5" evidence="15"/>
<comment type="domain">
    <text evidence="15">The C-terminal domain has nuclease activity and interacts with RecD. It interacts with RecA, facilitating its loading onto ssDNA.</text>
</comment>
<evidence type="ECO:0000256" key="12">
    <source>
        <dbReference type="ARBA" id="ARBA00023235"/>
    </source>
</evidence>
<evidence type="ECO:0000259" key="18">
    <source>
        <dbReference type="PROSITE" id="PS51217"/>
    </source>
</evidence>
<comment type="similarity">
    <text evidence="15">Belongs to the helicase family. UvrD subfamily.</text>
</comment>
<reference evidence="20" key="1">
    <citation type="journal article" date="2019" name="Int. J. Syst. Evol. Microbiol.">
        <title>The Global Catalogue of Microorganisms (GCM) 10K type strain sequencing project: providing services to taxonomists for standard genome sequencing and annotation.</title>
        <authorList>
            <consortium name="The Broad Institute Genomics Platform"/>
            <consortium name="The Broad Institute Genome Sequencing Center for Infectious Disease"/>
            <person name="Wu L."/>
            <person name="Ma J."/>
        </authorList>
    </citation>
    <scope>NUCLEOTIDE SEQUENCE [LARGE SCALE GENOMIC DNA]</scope>
    <source>
        <strain evidence="20">JCM 15503</strain>
    </source>
</reference>
<comment type="function">
    <text evidence="15">A helicase/nuclease that prepares dsDNA breaks (DSB) for recombinational DNA repair. Binds to DSBs and unwinds DNA via a highly rapid and processive ATP-dependent bidirectional helicase activity. Unwinds dsDNA until it encounters a Chi (crossover hotspot instigator) sequence from the 3' direction. Cuts ssDNA a few nucleotides 3' to the Chi site. The properties and activities of the enzyme are changed at Chi. The Chi-altered holoenzyme produces a long 3'-ssDNA overhang and facilitates RecA-binding to the ssDNA for homologous DNA recombination and repair. Holoenzyme degrades any linearized DNA that is unable to undergo homologous recombination. In the holoenzyme this subunit contributes ATPase, 3'-5' helicase, exonuclease activity and loads RecA onto ssDNA.</text>
</comment>
<feature type="domain" description="UvrD-like helicase C-terminal" evidence="18">
    <location>
        <begin position="474"/>
        <end position="778"/>
    </location>
</feature>
<evidence type="ECO:0000256" key="8">
    <source>
        <dbReference type="ARBA" id="ARBA00022840"/>
    </source>
</evidence>
<keyword evidence="5 15" id="KW-0378">Hydrolase</keyword>
<feature type="binding site" evidence="15">
    <location>
        <position position="1141"/>
    </location>
    <ligand>
        <name>Mg(2+)</name>
        <dbReference type="ChEBI" id="CHEBI:18420"/>
    </ligand>
</feature>
<dbReference type="EC" id="5.6.2.4" evidence="15"/>
<comment type="miscellaneous">
    <text evidence="15">In the RecBCD complex, RecB has a slow 3'-5' helicase, an exonuclease activity and loads RecA onto ssDNA, RecD has a fast 5'-3' helicase activity, while RecC stimulates the ATPase and processivity of the RecB helicase and contributes to recognition of the Chi site.</text>
</comment>
<evidence type="ECO:0000256" key="3">
    <source>
        <dbReference type="ARBA" id="ARBA00022741"/>
    </source>
</evidence>
<evidence type="ECO:0000256" key="5">
    <source>
        <dbReference type="ARBA" id="ARBA00022801"/>
    </source>
</evidence>
<name>A0ABP3V0Y4_9BURK</name>
<evidence type="ECO:0000256" key="7">
    <source>
        <dbReference type="ARBA" id="ARBA00022839"/>
    </source>
</evidence>
<dbReference type="InterPro" id="IPR004586">
    <property type="entry name" value="RecB"/>
</dbReference>
<keyword evidence="9 15" id="KW-0460">Magnesium</keyword>
<organism evidence="19 20">
    <name type="scientific">Ideonella azotifigens</name>
    <dbReference type="NCBI Taxonomy" id="513160"/>
    <lineage>
        <taxon>Bacteria</taxon>
        <taxon>Pseudomonadati</taxon>
        <taxon>Pseudomonadota</taxon>
        <taxon>Betaproteobacteria</taxon>
        <taxon>Burkholderiales</taxon>
        <taxon>Sphaerotilaceae</taxon>
        <taxon>Ideonella</taxon>
    </lineage>
</organism>
<dbReference type="PANTHER" id="PTHR11070">
    <property type="entry name" value="UVRD / RECB / PCRA DNA HELICASE FAMILY MEMBER"/>
    <property type="match status" value="1"/>
</dbReference>
<evidence type="ECO:0000313" key="19">
    <source>
        <dbReference type="EMBL" id="GAA0745907.1"/>
    </source>
</evidence>
<dbReference type="InterPro" id="IPR038726">
    <property type="entry name" value="PDDEXK_AddAB-type"/>
</dbReference>
<evidence type="ECO:0000256" key="10">
    <source>
        <dbReference type="ARBA" id="ARBA00023125"/>
    </source>
</evidence>
<keyword evidence="6 15" id="KW-0347">Helicase</keyword>
<comment type="catalytic activity">
    <reaction evidence="13 15">
        <text>Couples ATP hydrolysis with the unwinding of duplex DNA by translocating in the 3'-5' direction.</text>
        <dbReference type="EC" id="5.6.2.4"/>
    </reaction>
</comment>
<dbReference type="Proteomes" id="UP001500279">
    <property type="component" value="Unassembled WGS sequence"/>
</dbReference>
<keyword evidence="7 15" id="KW-0269">Exonuclease</keyword>
<evidence type="ECO:0000256" key="4">
    <source>
        <dbReference type="ARBA" id="ARBA00022763"/>
    </source>
</evidence>
<keyword evidence="4 15" id="KW-0227">DNA damage</keyword>
<keyword evidence="12 15" id="KW-0413">Isomerase</keyword>
<feature type="binding site" evidence="15">
    <location>
        <position position="1013"/>
    </location>
    <ligand>
        <name>Mg(2+)</name>
        <dbReference type="ChEBI" id="CHEBI:18420"/>
    </ligand>
</feature>
<sequence>MTSAAQALRPLDFPLWGSRLIEASAGTGKTWTIAALYLRLVLGHGIDATRFGGPLRPDQILVMTFTRAATRELSDRIRARLLDAAKAFRGELDESKIDSLLKELMATYEGDDAAREAAAWRLATAAEGMDDAAVHTIDAWCQRMLREHAFDSGSLFDEELLADEQALWLEVAQDYWRQQCYPLDSASLNAVLSVWRGLPALVADVRSLGTQTLPEGAGEGSLADCLRQATQVRAEALAALRAGWAERAEQMRHWLQAQCDLKLGWEGRSLQARFFNPWLDTLASWARGDSEAELPELKTGRQRLTPAGVRGMRKVDAPAIDLPPVFEAFESLLTALDALPEIAPTLRLHAAARVSARLDQLKRQAGQFGFADLLSRLDAALEGPNGDRLRERILAQTPVALIDEFQDTSALQFRLFDRLYDTAANARGTALLLIGDPKQSIYRFRGADIHSYLQARAATAGRHYVLDTNYRSTEAVVQAVNAIFLRGEQREGEGAFGFRQPGGDNPLPFLPVAAAGRRERFVSAQGAVPALLLQWQAEACNAEGYRQQHAVLCAEQIVGWLNDAQAGFAREGEALRRLRPADIAVLVRNGTEARAVRRALRRRCVASVFLSDRDSVFASPEAADLLRWLRAVAQPTDVRLVRAALATATVGLSLDELAWLARDDEAFDARAEQLRALRQVWLSQGVLTLLRRTLHELDLPARWLPLPDGERRLTNYLHLAELLQAASSQLDGELALIRWLTGEIGQAAEGMAGGDEQIVRLESDADLVQVVTVHKSKGLEYPVVCLPFAGALRQETRRNTGFVAMVDEAGRRSLDLSLSDEAMAQAERERLREDLRLFYVALTRARHALWLGLVPLAVGNSRNKEVPDTLSHLSAIGYLLGGPEPVTPEGLQVAIEDLAAEIGDAAVMTWQRAPCAEDAVVPVTRLAAREQLPPLQDAPPYPGRFDQHWGIASFSSLVRAIQHGPSQIVHALPRPADDETAAAEALPGPVRQPADLPPWHRFERGAIAGNFLHDQLEWLAGERFGLGEEPDEPLAQAVRRRAQRAGRTAQADDLLAWLRAIVRLPLPGPGVALAGLDRVLPEMEFWLPAGRLPAAEIDVLCREHLLPGQPRPVLPARELHGMLMGFADLVFEHGGRYWVLDYKSNQLGADGSAYTEAALAAAMGEHRYDVQAALYLLALHRLLRARLGDAYDPAAQLGGALYLFLRGIDGPTGGVCLLPADVAWLDALDALLQTPEAAC</sequence>
<dbReference type="NCBIfam" id="TIGR00609">
    <property type="entry name" value="recB"/>
    <property type="match status" value="1"/>
</dbReference>
<dbReference type="HAMAP" id="MF_01485">
    <property type="entry name" value="RecB"/>
    <property type="match status" value="1"/>
</dbReference>
<keyword evidence="1 15" id="KW-0540">Nuclease</keyword>
<dbReference type="Gene3D" id="3.90.320.10">
    <property type="match status" value="1"/>
</dbReference>
<dbReference type="Gene3D" id="1.10.486.10">
    <property type="entry name" value="PCRA, domain 4"/>
    <property type="match status" value="1"/>
</dbReference>
<dbReference type="InterPro" id="IPR000212">
    <property type="entry name" value="DNA_helicase_UvrD/REP"/>
</dbReference>
<dbReference type="Pfam" id="PF12705">
    <property type="entry name" value="PDDEXK_1"/>
    <property type="match status" value="1"/>
</dbReference>
<feature type="domain" description="UvrD-like helicase ATP-binding" evidence="17">
    <location>
        <begin position="2"/>
        <end position="473"/>
    </location>
</feature>
<comment type="catalytic activity">
    <reaction evidence="15">
        <text>Exonucleolytic cleavage (in the presence of ATP) in either 5'- to 3'- or 3'- to 5'-direction to yield 5'-phosphooligonucleotides.</text>
        <dbReference type="EC" id="3.1.11.5"/>
    </reaction>
</comment>
<comment type="catalytic activity">
    <reaction evidence="14 15">
        <text>ATP + H2O = ADP + phosphate + H(+)</text>
        <dbReference type="Rhea" id="RHEA:13065"/>
        <dbReference type="ChEBI" id="CHEBI:15377"/>
        <dbReference type="ChEBI" id="CHEBI:15378"/>
        <dbReference type="ChEBI" id="CHEBI:30616"/>
        <dbReference type="ChEBI" id="CHEBI:43474"/>
        <dbReference type="ChEBI" id="CHEBI:456216"/>
        <dbReference type="EC" id="5.6.2.4"/>
    </reaction>
</comment>
<comment type="subunit">
    <text evidence="15">Heterotrimer of RecB, RecC and RecD. All subunits contribute to DNA-binding. Interacts with RecA.</text>
</comment>
<keyword evidence="11 15" id="KW-0234">DNA repair</keyword>
<feature type="region of interest" description="Nuclease activity, interacts with RecD and RecA" evidence="15">
    <location>
        <begin position="948"/>
        <end position="1239"/>
    </location>
</feature>
<gene>
    <name evidence="15 19" type="primary">recB</name>
    <name evidence="19" type="ORF">GCM10009107_12850</name>
</gene>
<evidence type="ECO:0000313" key="20">
    <source>
        <dbReference type="Proteomes" id="UP001500279"/>
    </source>
</evidence>
<dbReference type="InterPro" id="IPR014017">
    <property type="entry name" value="DNA_helicase_UvrD-like_C"/>
</dbReference>
<comment type="domain">
    <text evidence="15">The N-terminal DNA-binding domain is a ssDNA-dependent ATPase and has ATP-dependent 3'-5' helicase function. This domain interacts with RecC.</text>
</comment>
<dbReference type="Gene3D" id="1.10.3170.10">
    <property type="entry name" value="Recbcd, chain B, domain 2"/>
    <property type="match status" value="1"/>
</dbReference>
<evidence type="ECO:0000256" key="11">
    <source>
        <dbReference type="ARBA" id="ARBA00023204"/>
    </source>
</evidence>
<evidence type="ECO:0000256" key="16">
    <source>
        <dbReference type="PROSITE-ProRule" id="PRU00560"/>
    </source>
</evidence>
<dbReference type="SUPFAM" id="SSF52540">
    <property type="entry name" value="P-loop containing nucleoside triphosphate hydrolases"/>
    <property type="match status" value="1"/>
</dbReference>
<dbReference type="Pfam" id="PF00580">
    <property type="entry name" value="UvrD-helicase"/>
    <property type="match status" value="1"/>
</dbReference>
<feature type="binding site" evidence="16">
    <location>
        <begin position="23"/>
        <end position="30"/>
    </location>
    <ligand>
        <name>ATP</name>
        <dbReference type="ChEBI" id="CHEBI:30616"/>
    </ligand>
</feature>
<dbReference type="PROSITE" id="PS51217">
    <property type="entry name" value="UVRD_HELICASE_CTER"/>
    <property type="match status" value="1"/>
</dbReference>
<evidence type="ECO:0000256" key="13">
    <source>
        <dbReference type="ARBA" id="ARBA00034617"/>
    </source>
</evidence>
<dbReference type="PANTHER" id="PTHR11070:SF23">
    <property type="entry name" value="RECBCD ENZYME SUBUNIT RECB"/>
    <property type="match status" value="1"/>
</dbReference>
<feature type="active site" description="For nuclease activity" evidence="15">
    <location>
        <position position="1141"/>
    </location>
</feature>
<evidence type="ECO:0000256" key="2">
    <source>
        <dbReference type="ARBA" id="ARBA00022723"/>
    </source>
</evidence>
<dbReference type="InterPro" id="IPR011335">
    <property type="entry name" value="Restrct_endonuc-II-like"/>
</dbReference>
<keyword evidence="8 15" id="KW-0067">ATP-binding</keyword>
<accession>A0ABP3V0Y4</accession>
<proteinExistence type="inferred from homology"/>
<keyword evidence="20" id="KW-1185">Reference proteome</keyword>
<keyword evidence="3 15" id="KW-0547">Nucleotide-binding</keyword>
<feature type="region of interest" description="DNA-binding and helicase activity, interacts with RecC" evidence="15">
    <location>
        <begin position="1"/>
        <end position="892"/>
    </location>
</feature>
<dbReference type="SUPFAM" id="SSF52980">
    <property type="entry name" value="Restriction endonuclease-like"/>
    <property type="match status" value="1"/>
</dbReference>
<dbReference type="Gene3D" id="3.40.50.300">
    <property type="entry name" value="P-loop containing nucleotide triphosphate hydrolases"/>
    <property type="match status" value="2"/>
</dbReference>
<evidence type="ECO:0000256" key="15">
    <source>
        <dbReference type="HAMAP-Rule" id="MF_01485"/>
    </source>
</evidence>
<dbReference type="RefSeq" id="WP_231011175.1">
    <property type="nucleotide sequence ID" value="NZ_BAAAEW010000006.1"/>
</dbReference>
<comment type="caution">
    <text evidence="19">The sequence shown here is derived from an EMBL/GenBank/DDBJ whole genome shotgun (WGS) entry which is preliminary data.</text>
</comment>
<dbReference type="InterPro" id="IPR027417">
    <property type="entry name" value="P-loop_NTPase"/>
</dbReference>
<dbReference type="PROSITE" id="PS51198">
    <property type="entry name" value="UVRD_HELICASE_ATP_BIND"/>
    <property type="match status" value="1"/>
</dbReference>
<dbReference type="InterPro" id="IPR014016">
    <property type="entry name" value="UvrD-like_ATP-bd"/>
</dbReference>
<evidence type="ECO:0000259" key="17">
    <source>
        <dbReference type="PROSITE" id="PS51198"/>
    </source>
</evidence>
<dbReference type="CDD" id="cd22352">
    <property type="entry name" value="RecB_C-like"/>
    <property type="match status" value="1"/>
</dbReference>
<evidence type="ECO:0000256" key="1">
    <source>
        <dbReference type="ARBA" id="ARBA00022722"/>
    </source>
</evidence>
<dbReference type="Pfam" id="PF13361">
    <property type="entry name" value="UvrD_C"/>
    <property type="match status" value="1"/>
</dbReference>
<feature type="binding site" evidence="15">
    <location>
        <position position="1128"/>
    </location>
    <ligand>
        <name>Mg(2+)</name>
        <dbReference type="ChEBI" id="CHEBI:18420"/>
    </ligand>
</feature>
<keyword evidence="2 15" id="KW-0479">Metal-binding</keyword>